<dbReference type="Proteomes" id="UP001500618">
    <property type="component" value="Unassembled WGS sequence"/>
</dbReference>
<dbReference type="Pfam" id="PF05076">
    <property type="entry name" value="SUFU"/>
    <property type="match status" value="1"/>
</dbReference>
<reference evidence="3" key="1">
    <citation type="journal article" date="2019" name="Int. J. Syst. Evol. Microbiol.">
        <title>The Global Catalogue of Microorganisms (GCM) 10K type strain sequencing project: providing services to taxonomists for standard genome sequencing and annotation.</title>
        <authorList>
            <consortium name="The Broad Institute Genomics Platform"/>
            <consortium name="The Broad Institute Genome Sequencing Center for Infectious Disease"/>
            <person name="Wu L."/>
            <person name="Ma J."/>
        </authorList>
    </citation>
    <scope>NUCLEOTIDE SEQUENCE [LARGE SCALE GENOMIC DNA]</scope>
    <source>
        <strain evidence="3">JCM 14718</strain>
    </source>
</reference>
<feature type="domain" description="Suppressor of fused-like" evidence="1">
    <location>
        <begin position="56"/>
        <end position="196"/>
    </location>
</feature>
<organism evidence="2 3">
    <name type="scientific">Fodinicola feengrottensis</name>
    <dbReference type="NCBI Taxonomy" id="435914"/>
    <lineage>
        <taxon>Bacteria</taxon>
        <taxon>Bacillati</taxon>
        <taxon>Actinomycetota</taxon>
        <taxon>Actinomycetes</taxon>
        <taxon>Mycobacteriales</taxon>
        <taxon>Fodinicola</taxon>
    </lineage>
</organism>
<sequence>MSLVIVAEEMITLGSGDLTSHYERFLGAIDAGWRADADGRSVPFQVARYSGVIAGGTAFTTLGLSGWELKSRSSEKTIRLELMMLVGSTLQSNTIPGLLQQVGLETIESNSALLRGDVIGPRGKLFAGSNMDALYVAAPVYLPDEFAICETEAGPTVTCWVVPISHDEAHFVIQEGWSRFEDRLVELNPDLVDVMRPSLFSS</sequence>
<proteinExistence type="predicted"/>
<gene>
    <name evidence="2" type="ORF">GCM10009765_10280</name>
</gene>
<accession>A0ABP4RVR5</accession>
<dbReference type="EMBL" id="BAAANY010000003">
    <property type="protein sequence ID" value="GAA1662735.1"/>
    <property type="molecule type" value="Genomic_DNA"/>
</dbReference>
<keyword evidence="3" id="KW-1185">Reference proteome</keyword>
<evidence type="ECO:0000259" key="1">
    <source>
        <dbReference type="Pfam" id="PF05076"/>
    </source>
</evidence>
<evidence type="ECO:0000313" key="3">
    <source>
        <dbReference type="Proteomes" id="UP001500618"/>
    </source>
</evidence>
<protein>
    <submittedName>
        <fullName evidence="2">Suppressor of fused domain protein</fullName>
    </submittedName>
</protein>
<dbReference type="InterPro" id="IPR020941">
    <property type="entry name" value="SUFU-like_domain"/>
</dbReference>
<evidence type="ECO:0000313" key="2">
    <source>
        <dbReference type="EMBL" id="GAA1662735.1"/>
    </source>
</evidence>
<comment type="caution">
    <text evidence="2">The sequence shown here is derived from an EMBL/GenBank/DDBJ whole genome shotgun (WGS) entry which is preliminary data.</text>
</comment>
<name>A0ABP4RVR5_9ACTN</name>